<dbReference type="SUPFAM" id="SSF52266">
    <property type="entry name" value="SGNH hydrolase"/>
    <property type="match status" value="1"/>
</dbReference>
<dbReference type="InterPro" id="IPR036514">
    <property type="entry name" value="SGNH_hydro_sf"/>
</dbReference>
<dbReference type="InParanoid" id="A0A2J7QFZ8"/>
<sequence>MSENKTIDIGGLKHKKQELTAGQPILVVSNRYQPLSTCTDCDSESRFLTYEQNGRKCDKTTAKESKTKVRILIVGDSHTKGMAAELQHNLDKNYEVQGLVKSGADLEVILRSNMKECKKLTKEDILIIWGGTRDVSKNETQKGLLGIRKFIQTNLNTNVFVLSLPKRWDLEDQSCVNKEISQFNRKLSKYLKPFDHARYIEVKCDRKCHTRHGLHLNARGKEYIAKQLVMFIKVQPNRMEQIVLPLHWKKTQRQDGIKTSREPTNSGKHLAISSGEADKQQGKTPTTLPSKRQRRPPASRYDDFLW</sequence>
<proteinExistence type="predicted"/>
<protein>
    <recommendedName>
        <fullName evidence="4">SGNH hydrolase-type esterase domain-containing protein</fullName>
    </recommendedName>
</protein>
<organism evidence="2 3">
    <name type="scientific">Cryptotermes secundus</name>
    <dbReference type="NCBI Taxonomy" id="105785"/>
    <lineage>
        <taxon>Eukaryota</taxon>
        <taxon>Metazoa</taxon>
        <taxon>Ecdysozoa</taxon>
        <taxon>Arthropoda</taxon>
        <taxon>Hexapoda</taxon>
        <taxon>Insecta</taxon>
        <taxon>Pterygota</taxon>
        <taxon>Neoptera</taxon>
        <taxon>Polyneoptera</taxon>
        <taxon>Dictyoptera</taxon>
        <taxon>Blattodea</taxon>
        <taxon>Blattoidea</taxon>
        <taxon>Termitoidae</taxon>
        <taxon>Kalotermitidae</taxon>
        <taxon>Cryptotermitinae</taxon>
        <taxon>Cryptotermes</taxon>
    </lineage>
</organism>
<evidence type="ECO:0008006" key="4">
    <source>
        <dbReference type="Google" id="ProtNLM"/>
    </source>
</evidence>
<dbReference type="AlphaFoldDB" id="A0A2J7QFZ8"/>
<dbReference type="STRING" id="105785.A0A2J7QFZ8"/>
<reference evidence="2 3" key="1">
    <citation type="submission" date="2017-12" db="EMBL/GenBank/DDBJ databases">
        <title>Hemimetabolous genomes reveal molecular basis of termite eusociality.</title>
        <authorList>
            <person name="Harrison M.C."/>
            <person name="Jongepier E."/>
            <person name="Robertson H.M."/>
            <person name="Arning N."/>
            <person name="Bitard-Feildel T."/>
            <person name="Chao H."/>
            <person name="Childers C.P."/>
            <person name="Dinh H."/>
            <person name="Doddapaneni H."/>
            <person name="Dugan S."/>
            <person name="Gowin J."/>
            <person name="Greiner C."/>
            <person name="Han Y."/>
            <person name="Hu H."/>
            <person name="Hughes D.S.T."/>
            <person name="Huylmans A.-K."/>
            <person name="Kemena C."/>
            <person name="Kremer L.P.M."/>
            <person name="Lee S.L."/>
            <person name="Lopez-Ezquerra A."/>
            <person name="Mallet L."/>
            <person name="Monroy-Kuhn J.M."/>
            <person name="Moser A."/>
            <person name="Murali S.C."/>
            <person name="Muzny D.M."/>
            <person name="Otani S."/>
            <person name="Piulachs M.-D."/>
            <person name="Poelchau M."/>
            <person name="Qu J."/>
            <person name="Schaub F."/>
            <person name="Wada-Katsumata A."/>
            <person name="Worley K.C."/>
            <person name="Xie Q."/>
            <person name="Ylla G."/>
            <person name="Poulsen M."/>
            <person name="Gibbs R.A."/>
            <person name="Schal C."/>
            <person name="Richards S."/>
            <person name="Belles X."/>
            <person name="Korb J."/>
            <person name="Bornberg-Bauer E."/>
        </authorList>
    </citation>
    <scope>NUCLEOTIDE SEQUENCE [LARGE SCALE GENOMIC DNA]</scope>
    <source>
        <tissue evidence="2">Whole body</tissue>
    </source>
</reference>
<dbReference type="Proteomes" id="UP000235965">
    <property type="component" value="Unassembled WGS sequence"/>
</dbReference>
<evidence type="ECO:0000313" key="2">
    <source>
        <dbReference type="EMBL" id="PNF27502.1"/>
    </source>
</evidence>
<name>A0A2J7QFZ8_9NEOP</name>
<dbReference type="Gene3D" id="3.40.50.1110">
    <property type="entry name" value="SGNH hydrolase"/>
    <property type="match status" value="1"/>
</dbReference>
<dbReference type="EMBL" id="NEVH01014838">
    <property type="protein sequence ID" value="PNF27502.1"/>
    <property type="molecule type" value="Genomic_DNA"/>
</dbReference>
<feature type="region of interest" description="Disordered" evidence="1">
    <location>
        <begin position="253"/>
        <end position="306"/>
    </location>
</feature>
<dbReference type="CDD" id="cd00229">
    <property type="entry name" value="SGNH_hydrolase"/>
    <property type="match status" value="1"/>
</dbReference>
<evidence type="ECO:0000313" key="3">
    <source>
        <dbReference type="Proteomes" id="UP000235965"/>
    </source>
</evidence>
<gene>
    <name evidence="2" type="ORF">B7P43_G04277</name>
</gene>
<accession>A0A2J7QFZ8</accession>
<keyword evidence="3" id="KW-1185">Reference proteome</keyword>
<evidence type="ECO:0000256" key="1">
    <source>
        <dbReference type="SAM" id="MobiDB-lite"/>
    </source>
</evidence>
<dbReference type="OrthoDB" id="6624170at2759"/>
<comment type="caution">
    <text evidence="2">The sequence shown here is derived from an EMBL/GenBank/DDBJ whole genome shotgun (WGS) entry which is preliminary data.</text>
</comment>